<protein>
    <recommendedName>
        <fullName evidence="3">Yeast cell wall synthesis Kre9/Knh1-like N-terminal domain-containing protein</fullName>
    </recommendedName>
</protein>
<evidence type="ECO:0000256" key="1">
    <source>
        <dbReference type="ARBA" id="ARBA00022729"/>
    </source>
</evidence>
<keyword evidence="1 2" id="KW-0732">Signal</keyword>
<feature type="signal peptide" evidence="2">
    <location>
        <begin position="1"/>
        <end position="19"/>
    </location>
</feature>
<organism evidence="4 5">
    <name type="scientific">Mucor plumbeus</name>
    <dbReference type="NCBI Taxonomy" id="97098"/>
    <lineage>
        <taxon>Eukaryota</taxon>
        <taxon>Fungi</taxon>
        <taxon>Fungi incertae sedis</taxon>
        <taxon>Mucoromycota</taxon>
        <taxon>Mucoromycotina</taxon>
        <taxon>Mucoromycetes</taxon>
        <taxon>Mucorales</taxon>
        <taxon>Mucorineae</taxon>
        <taxon>Mucoraceae</taxon>
        <taxon>Mucor</taxon>
    </lineage>
</organism>
<name>A0A8H7QQ93_9FUNG</name>
<dbReference type="PANTHER" id="PTHR40633:SF1">
    <property type="entry name" value="GPI ANCHORED SERINE-THREONINE RICH PROTEIN (AFU_ORTHOLOGUE AFUA_1G03630)"/>
    <property type="match status" value="1"/>
</dbReference>
<accession>A0A8H7QQ93</accession>
<dbReference type="EMBL" id="JAEPRC010000512">
    <property type="protein sequence ID" value="KAG2195718.1"/>
    <property type="molecule type" value="Genomic_DNA"/>
</dbReference>
<sequence>MKFSTLILYFSCLIALVFGQTTTTTAAPLNAGVAITNPVLNSTAYTGSNYTITWTVLDPNATSIEAISLMNGNAAALTLITANILTNGSIPVSDLQYNWTIPANLTSGQDYVLTMRGNNSYVTYSSFFSIVNNNTTTNTTTQL</sequence>
<dbReference type="PANTHER" id="PTHR40633">
    <property type="entry name" value="MATRIX PROTEIN, PUTATIVE (AFU_ORTHOLOGUE AFUA_8G05410)-RELATED"/>
    <property type="match status" value="1"/>
</dbReference>
<dbReference type="OrthoDB" id="2269410at2759"/>
<feature type="chain" id="PRO_5034260958" description="Yeast cell wall synthesis Kre9/Knh1-like N-terminal domain-containing protein" evidence="2">
    <location>
        <begin position="20"/>
        <end position="143"/>
    </location>
</feature>
<gene>
    <name evidence="4" type="ORF">INT46_001172</name>
</gene>
<dbReference type="Pfam" id="PF10342">
    <property type="entry name" value="Kre9_KNH"/>
    <property type="match status" value="1"/>
</dbReference>
<dbReference type="InterPro" id="IPR052982">
    <property type="entry name" value="SRP1/TIP1-like"/>
</dbReference>
<feature type="domain" description="Yeast cell wall synthesis Kre9/Knh1-like N-terminal" evidence="3">
    <location>
        <begin position="38"/>
        <end position="130"/>
    </location>
</feature>
<proteinExistence type="predicted"/>
<evidence type="ECO:0000313" key="5">
    <source>
        <dbReference type="Proteomes" id="UP000650833"/>
    </source>
</evidence>
<evidence type="ECO:0000256" key="2">
    <source>
        <dbReference type="SAM" id="SignalP"/>
    </source>
</evidence>
<evidence type="ECO:0000313" key="4">
    <source>
        <dbReference type="EMBL" id="KAG2195718.1"/>
    </source>
</evidence>
<dbReference type="Proteomes" id="UP000650833">
    <property type="component" value="Unassembled WGS sequence"/>
</dbReference>
<dbReference type="AlphaFoldDB" id="A0A8H7QQ93"/>
<comment type="caution">
    <text evidence="4">The sequence shown here is derived from an EMBL/GenBank/DDBJ whole genome shotgun (WGS) entry which is preliminary data.</text>
</comment>
<keyword evidence="5" id="KW-1185">Reference proteome</keyword>
<reference evidence="4" key="1">
    <citation type="submission" date="2020-12" db="EMBL/GenBank/DDBJ databases">
        <title>Metabolic potential, ecology and presence of endohyphal bacteria is reflected in genomic diversity of Mucoromycotina.</title>
        <authorList>
            <person name="Muszewska A."/>
            <person name="Okrasinska A."/>
            <person name="Steczkiewicz K."/>
            <person name="Drgas O."/>
            <person name="Orlowska M."/>
            <person name="Perlinska-Lenart U."/>
            <person name="Aleksandrzak-Piekarczyk T."/>
            <person name="Szatraj K."/>
            <person name="Zielenkiewicz U."/>
            <person name="Pilsyk S."/>
            <person name="Malc E."/>
            <person name="Mieczkowski P."/>
            <person name="Kruszewska J.S."/>
            <person name="Biernat P."/>
            <person name="Pawlowska J."/>
        </authorList>
    </citation>
    <scope>NUCLEOTIDE SEQUENCE</scope>
    <source>
        <strain evidence="4">CBS 226.32</strain>
    </source>
</reference>
<dbReference type="InterPro" id="IPR018466">
    <property type="entry name" value="Kre9/Knh1-like_N"/>
</dbReference>
<evidence type="ECO:0000259" key="3">
    <source>
        <dbReference type="Pfam" id="PF10342"/>
    </source>
</evidence>